<protein>
    <submittedName>
        <fullName evidence="2">Uncharacterized protein</fullName>
    </submittedName>
</protein>
<reference evidence="2" key="2">
    <citation type="journal article" date="2015" name="Data Brief">
        <title>Shoot transcriptome of the giant reed, Arundo donax.</title>
        <authorList>
            <person name="Barrero R.A."/>
            <person name="Guerrero F.D."/>
            <person name="Moolhuijzen P."/>
            <person name="Goolsby J.A."/>
            <person name="Tidwell J."/>
            <person name="Bellgard S.E."/>
            <person name="Bellgard M.I."/>
        </authorList>
    </citation>
    <scope>NUCLEOTIDE SEQUENCE</scope>
    <source>
        <tissue evidence="2">Shoot tissue taken approximately 20 cm above the soil surface</tissue>
    </source>
</reference>
<dbReference type="EMBL" id="GBRH01169912">
    <property type="protein sequence ID" value="JAE27984.1"/>
    <property type="molecule type" value="Transcribed_RNA"/>
</dbReference>
<reference evidence="2" key="1">
    <citation type="submission" date="2014-09" db="EMBL/GenBank/DDBJ databases">
        <authorList>
            <person name="Magalhaes I.L.F."/>
            <person name="Oliveira U."/>
            <person name="Santos F.R."/>
            <person name="Vidigal T.H.D.A."/>
            <person name="Brescovit A.D."/>
            <person name="Santos A.J."/>
        </authorList>
    </citation>
    <scope>NUCLEOTIDE SEQUENCE</scope>
    <source>
        <tissue evidence="2">Shoot tissue taken approximately 20 cm above the soil surface</tissue>
    </source>
</reference>
<accession>A0A0A9GWR1</accession>
<sequence length="165" mass="18462">MADECAAAVDDDASSSPVEAGSRRLRSGPIESRGAPPKNGRHQSHFPRRLVDWIGDPSNLRSCFLSLRTRIGCSTEHPCPTLSPPPIGERNVFDEITEARYLRKGGIAWIKTASSRLQDRLSGLKFLQSEGMIDWQHLERSVKLACLMYQAAFCYDNFLRSNLLN</sequence>
<name>A0A0A9GWR1_ARUDO</name>
<dbReference type="AlphaFoldDB" id="A0A0A9GWR1"/>
<evidence type="ECO:0000256" key="1">
    <source>
        <dbReference type="SAM" id="MobiDB-lite"/>
    </source>
</evidence>
<feature type="region of interest" description="Disordered" evidence="1">
    <location>
        <begin position="1"/>
        <end position="44"/>
    </location>
</feature>
<evidence type="ECO:0000313" key="2">
    <source>
        <dbReference type="EMBL" id="JAE27984.1"/>
    </source>
</evidence>
<feature type="compositionally biased region" description="Acidic residues" evidence="1">
    <location>
        <begin position="1"/>
        <end position="13"/>
    </location>
</feature>
<proteinExistence type="predicted"/>
<organism evidence="2">
    <name type="scientific">Arundo donax</name>
    <name type="common">Giant reed</name>
    <name type="synonym">Donax arundinaceus</name>
    <dbReference type="NCBI Taxonomy" id="35708"/>
    <lineage>
        <taxon>Eukaryota</taxon>
        <taxon>Viridiplantae</taxon>
        <taxon>Streptophyta</taxon>
        <taxon>Embryophyta</taxon>
        <taxon>Tracheophyta</taxon>
        <taxon>Spermatophyta</taxon>
        <taxon>Magnoliopsida</taxon>
        <taxon>Liliopsida</taxon>
        <taxon>Poales</taxon>
        <taxon>Poaceae</taxon>
        <taxon>PACMAD clade</taxon>
        <taxon>Arundinoideae</taxon>
        <taxon>Arundineae</taxon>
        <taxon>Arundo</taxon>
    </lineage>
</organism>